<dbReference type="PANTHER" id="PTHR20842:SF0">
    <property type="entry name" value="ALPHA-ASPARTYL DIPEPTIDASE"/>
    <property type="match status" value="1"/>
</dbReference>
<dbReference type="PANTHER" id="PTHR20842">
    <property type="entry name" value="PROTEASE S51 ALPHA-ASPARTYL DIPEPTIDASE"/>
    <property type="match status" value="1"/>
</dbReference>
<name>A0A1G2RK96_9BACT</name>
<dbReference type="EMBL" id="MHUH01000021">
    <property type="protein sequence ID" value="OHA73227.1"/>
    <property type="molecule type" value="Genomic_DNA"/>
</dbReference>
<keyword evidence="2" id="KW-0645">Protease</keyword>
<dbReference type="Proteomes" id="UP000178421">
    <property type="component" value="Unassembled WGS sequence"/>
</dbReference>
<keyword evidence="4" id="KW-0720">Serine protease</keyword>
<accession>A0A1G2RK96</accession>
<protein>
    <recommendedName>
        <fullName evidence="7">Peptidase E</fullName>
    </recommendedName>
</protein>
<evidence type="ECO:0000313" key="5">
    <source>
        <dbReference type="EMBL" id="OHA73227.1"/>
    </source>
</evidence>
<dbReference type="AlphaFoldDB" id="A0A1G2RK96"/>
<dbReference type="Pfam" id="PF03575">
    <property type="entry name" value="Peptidase_S51"/>
    <property type="match status" value="1"/>
</dbReference>
<keyword evidence="3" id="KW-0378">Hydrolase</keyword>
<proteinExistence type="inferred from homology"/>
<dbReference type="InterPro" id="IPR005320">
    <property type="entry name" value="Peptidase_S51"/>
</dbReference>
<sequence length="210" mass="23204">MKTLLLTSAGMQVKDEILKILPKPTSQIKLAHIITASKVQKDTSYVDKDVESMRGLGLSVANVDLEGKKEKDLRDILQPFDVIYVQGGNTFYLLKWVKESGFDAVLEELIGRGKIYIGVSAGSIIAGPDIEIAGWKGLDPDPNEVGLEDFSGLSCVPFCIFPHYKPEHASFLKEEIAKYSYPVRILNDKQAFLVRDSEVALVGGGEEIRF</sequence>
<comment type="similarity">
    <text evidence="1">Belongs to the peptidase S51 family.</text>
</comment>
<evidence type="ECO:0000256" key="4">
    <source>
        <dbReference type="ARBA" id="ARBA00022825"/>
    </source>
</evidence>
<gene>
    <name evidence="5" type="ORF">A2940_00730</name>
</gene>
<evidence type="ECO:0000256" key="1">
    <source>
        <dbReference type="ARBA" id="ARBA00006534"/>
    </source>
</evidence>
<dbReference type="Gene3D" id="3.40.50.880">
    <property type="match status" value="1"/>
</dbReference>
<evidence type="ECO:0000256" key="3">
    <source>
        <dbReference type="ARBA" id="ARBA00022801"/>
    </source>
</evidence>
<dbReference type="GO" id="GO:0008236">
    <property type="term" value="F:serine-type peptidase activity"/>
    <property type="evidence" value="ECO:0007669"/>
    <property type="project" value="UniProtKB-KW"/>
</dbReference>
<dbReference type="GO" id="GO:0006508">
    <property type="term" value="P:proteolysis"/>
    <property type="evidence" value="ECO:0007669"/>
    <property type="project" value="UniProtKB-KW"/>
</dbReference>
<evidence type="ECO:0000313" key="6">
    <source>
        <dbReference type="Proteomes" id="UP000178421"/>
    </source>
</evidence>
<evidence type="ECO:0008006" key="7">
    <source>
        <dbReference type="Google" id="ProtNLM"/>
    </source>
</evidence>
<comment type="caution">
    <text evidence="5">The sequence shown here is derived from an EMBL/GenBank/DDBJ whole genome shotgun (WGS) entry which is preliminary data.</text>
</comment>
<reference evidence="5 6" key="1">
    <citation type="journal article" date="2016" name="Nat. Commun.">
        <title>Thousands of microbial genomes shed light on interconnected biogeochemical processes in an aquifer system.</title>
        <authorList>
            <person name="Anantharaman K."/>
            <person name="Brown C.T."/>
            <person name="Hug L.A."/>
            <person name="Sharon I."/>
            <person name="Castelle C.J."/>
            <person name="Probst A.J."/>
            <person name="Thomas B.C."/>
            <person name="Singh A."/>
            <person name="Wilkins M.J."/>
            <person name="Karaoz U."/>
            <person name="Brodie E.L."/>
            <person name="Williams K.H."/>
            <person name="Hubbard S.S."/>
            <person name="Banfield J.F."/>
        </authorList>
    </citation>
    <scope>NUCLEOTIDE SEQUENCE [LARGE SCALE GENOMIC DNA]</scope>
</reference>
<organism evidence="5 6">
    <name type="scientific">Candidatus Wildermuthbacteria bacterium RIFCSPLOWO2_01_FULL_48_29</name>
    <dbReference type="NCBI Taxonomy" id="1802462"/>
    <lineage>
        <taxon>Bacteria</taxon>
        <taxon>Candidatus Wildermuthiibacteriota</taxon>
    </lineage>
</organism>
<dbReference type="SUPFAM" id="SSF52317">
    <property type="entry name" value="Class I glutamine amidotransferase-like"/>
    <property type="match status" value="1"/>
</dbReference>
<dbReference type="InterPro" id="IPR029062">
    <property type="entry name" value="Class_I_gatase-like"/>
</dbReference>
<evidence type="ECO:0000256" key="2">
    <source>
        <dbReference type="ARBA" id="ARBA00022670"/>
    </source>
</evidence>